<protein>
    <submittedName>
        <fullName evidence="3">Uncharacterized protein</fullName>
    </submittedName>
</protein>
<dbReference type="EMBL" id="JAACNO010002053">
    <property type="protein sequence ID" value="KAF4135756.1"/>
    <property type="molecule type" value="Genomic_DNA"/>
</dbReference>
<accession>A0A8S9U4B1</accession>
<dbReference type="Proteomes" id="UP000704712">
    <property type="component" value="Unassembled WGS sequence"/>
</dbReference>
<dbReference type="EMBL" id="JAACNO010002500">
    <property type="protein sequence ID" value="KAF4132794.1"/>
    <property type="molecule type" value="Genomic_DNA"/>
</dbReference>
<organism evidence="3 4">
    <name type="scientific">Phytophthora infestans</name>
    <name type="common">Potato late blight agent</name>
    <name type="synonym">Botrytis infestans</name>
    <dbReference type="NCBI Taxonomy" id="4787"/>
    <lineage>
        <taxon>Eukaryota</taxon>
        <taxon>Sar</taxon>
        <taxon>Stramenopiles</taxon>
        <taxon>Oomycota</taxon>
        <taxon>Peronosporomycetes</taxon>
        <taxon>Peronosporales</taxon>
        <taxon>Peronosporaceae</taxon>
        <taxon>Phytophthora</taxon>
    </lineage>
</organism>
<evidence type="ECO:0000313" key="2">
    <source>
        <dbReference type="EMBL" id="KAF4132794.1"/>
    </source>
</evidence>
<proteinExistence type="predicted"/>
<keyword evidence="1" id="KW-1133">Transmembrane helix</keyword>
<comment type="caution">
    <text evidence="3">The sequence shown here is derived from an EMBL/GenBank/DDBJ whole genome shotgun (WGS) entry which is preliminary data.</text>
</comment>
<gene>
    <name evidence="3" type="ORF">GN958_ATG14980</name>
    <name evidence="2" type="ORF">GN958_ATG18019</name>
</gene>
<evidence type="ECO:0000313" key="4">
    <source>
        <dbReference type="Proteomes" id="UP000704712"/>
    </source>
</evidence>
<evidence type="ECO:0000313" key="3">
    <source>
        <dbReference type="EMBL" id="KAF4135756.1"/>
    </source>
</evidence>
<sequence length="241" mass="26080">MVIFQLASPSHPLSALQYDPPQPEQRCIARHPRVQSGATATTLQGAAVMGSRNRRRDQRRILRMAILTRRWLYRHAHRDGHDGGAVRDAVVLVSATIPAGGGPYIIVLHSIGPRAAFFSGLAETLKVIAVNSSTFYTIYSYLQTLFNVDQTFAPAFFIAFGILFGGLNWLPLASDETIEPEKSIPRGLLLCISTLVVLLFGTAVFSSLIAQGAAAMTEVSAPLVTSFQTVYGTGATTTFVK</sequence>
<keyword evidence="1" id="KW-0472">Membrane</keyword>
<keyword evidence="1" id="KW-0812">Transmembrane</keyword>
<feature type="transmembrane region" description="Helical" evidence="1">
    <location>
        <begin position="184"/>
        <end position="210"/>
    </location>
</feature>
<feature type="transmembrane region" description="Helical" evidence="1">
    <location>
        <begin position="152"/>
        <end position="172"/>
    </location>
</feature>
<reference evidence="3" key="1">
    <citation type="submission" date="2020-03" db="EMBL/GenBank/DDBJ databases">
        <title>Hybrid Assembly of Korean Phytophthora infestans isolates.</title>
        <authorList>
            <person name="Prokchorchik M."/>
            <person name="Lee Y."/>
            <person name="Seo J."/>
            <person name="Cho J.-H."/>
            <person name="Park Y.-E."/>
            <person name="Jang D.-C."/>
            <person name="Im J.-S."/>
            <person name="Choi J.-G."/>
            <person name="Park H.-J."/>
            <person name="Lee G.-B."/>
            <person name="Lee Y.-G."/>
            <person name="Hong S.-Y."/>
            <person name="Cho K."/>
            <person name="Sohn K.H."/>
        </authorList>
    </citation>
    <scope>NUCLEOTIDE SEQUENCE</scope>
    <source>
        <strain evidence="3">KR_2_A2</strain>
    </source>
</reference>
<evidence type="ECO:0000256" key="1">
    <source>
        <dbReference type="SAM" id="Phobius"/>
    </source>
</evidence>
<dbReference type="AlphaFoldDB" id="A0A8S9U4B1"/>
<name>A0A8S9U4B1_PHYIN</name>